<reference evidence="7 8" key="1">
    <citation type="submission" date="2019-04" db="EMBL/GenBank/DDBJ databases">
        <title>Complete genome sequence of Arthrobacter sp. ZXY-2 associated with effective atrazine degradation and salt adaptation.</title>
        <authorList>
            <person name="Zhao X."/>
        </authorList>
    </citation>
    <scope>NUCLEOTIDE SEQUENCE [LARGE SCALE GENOMIC DNA]</scope>
    <source>
        <strain evidence="8">ZP60</strain>
    </source>
</reference>
<dbReference type="OMA" id="VQVIAYA"/>
<proteinExistence type="predicted"/>
<dbReference type="InterPro" id="IPR006977">
    <property type="entry name" value="Yip1_dom"/>
</dbReference>
<sequence>MTQWVENPTGGRDRGPIALVRAWAEILLRPQRFFQAGIAPGDQAPGLVFIAVVVLVEEGSRFAVVELAQRGQLSLGPYDYPVIGDLEPLTALLALVAIVVFVAPAVLHLTAAAQTLLLAPLAPDRGGISETVQVIAYATAPCVFAGLPLPEVRIACGIWAAGLYVYGMGTIHNLSLPRALVVSVAPAAVLFGYGFRAFAAADALL</sequence>
<evidence type="ECO:0000256" key="2">
    <source>
        <dbReference type="ARBA" id="ARBA00022692"/>
    </source>
</evidence>
<evidence type="ECO:0000256" key="1">
    <source>
        <dbReference type="ARBA" id="ARBA00004141"/>
    </source>
</evidence>
<evidence type="ECO:0000256" key="4">
    <source>
        <dbReference type="ARBA" id="ARBA00023136"/>
    </source>
</evidence>
<feature type="domain" description="Yip1" evidence="6">
    <location>
        <begin position="25"/>
        <end position="191"/>
    </location>
</feature>
<evidence type="ECO:0000259" key="6">
    <source>
        <dbReference type="Pfam" id="PF04893"/>
    </source>
</evidence>
<dbReference type="GeneID" id="42180099"/>
<dbReference type="RefSeq" id="WP_015763152.1">
    <property type="nucleotide sequence ID" value="NZ_CP039375.1"/>
</dbReference>
<gene>
    <name evidence="7" type="ORF">E5139_14125</name>
</gene>
<organism evidence="7 8">
    <name type="scientific">Halomicrobium mukohataei</name>
    <dbReference type="NCBI Taxonomy" id="57705"/>
    <lineage>
        <taxon>Archaea</taxon>
        <taxon>Methanobacteriati</taxon>
        <taxon>Methanobacteriota</taxon>
        <taxon>Stenosarchaea group</taxon>
        <taxon>Halobacteria</taxon>
        <taxon>Halobacteriales</taxon>
        <taxon>Haloarculaceae</taxon>
        <taxon>Halomicrobium</taxon>
    </lineage>
</organism>
<dbReference type="KEGG" id="halz:E5139_14125"/>
<keyword evidence="4 5" id="KW-0472">Membrane</keyword>
<feature type="transmembrane region" description="Helical" evidence="5">
    <location>
        <begin position="91"/>
        <end position="114"/>
    </location>
</feature>
<dbReference type="GO" id="GO:0016020">
    <property type="term" value="C:membrane"/>
    <property type="evidence" value="ECO:0007669"/>
    <property type="project" value="UniProtKB-SubCell"/>
</dbReference>
<dbReference type="Pfam" id="PF04893">
    <property type="entry name" value="Yip1"/>
    <property type="match status" value="1"/>
</dbReference>
<evidence type="ECO:0000256" key="5">
    <source>
        <dbReference type="SAM" id="Phobius"/>
    </source>
</evidence>
<comment type="subcellular location">
    <subcellularLocation>
        <location evidence="1">Membrane</location>
        <topology evidence="1">Multi-pass membrane protein</topology>
    </subcellularLocation>
</comment>
<feature type="transmembrane region" description="Helical" evidence="5">
    <location>
        <begin position="179"/>
        <end position="199"/>
    </location>
</feature>
<keyword evidence="3 5" id="KW-1133">Transmembrane helix</keyword>
<protein>
    <recommendedName>
        <fullName evidence="6">Yip1 domain-containing protein</fullName>
    </recommendedName>
</protein>
<keyword evidence="2 5" id="KW-0812">Transmembrane</keyword>
<accession>A0A4D6KG33</accession>
<evidence type="ECO:0000256" key="3">
    <source>
        <dbReference type="ARBA" id="ARBA00022989"/>
    </source>
</evidence>
<feature type="transmembrane region" description="Helical" evidence="5">
    <location>
        <begin position="134"/>
        <end position="167"/>
    </location>
</feature>
<evidence type="ECO:0000313" key="8">
    <source>
        <dbReference type="Proteomes" id="UP000297053"/>
    </source>
</evidence>
<dbReference type="AlphaFoldDB" id="A0A4D6KG33"/>
<dbReference type="EMBL" id="CP039375">
    <property type="protein sequence ID" value="QCD66727.1"/>
    <property type="molecule type" value="Genomic_DNA"/>
</dbReference>
<name>A0A4D6KG33_9EURY</name>
<evidence type="ECO:0000313" key="7">
    <source>
        <dbReference type="EMBL" id="QCD66727.1"/>
    </source>
</evidence>
<reference evidence="7 8" key="2">
    <citation type="submission" date="2019-04" db="EMBL/GenBank/DDBJ databases">
        <authorList>
            <person name="Yang S."/>
            <person name="Wei W."/>
        </authorList>
    </citation>
    <scope>NUCLEOTIDE SEQUENCE [LARGE SCALE GENOMIC DNA]</scope>
    <source>
        <strain evidence="8">ZP60</strain>
    </source>
</reference>
<dbReference type="Proteomes" id="UP000297053">
    <property type="component" value="Chromosome"/>
</dbReference>